<reference evidence="3" key="1">
    <citation type="journal article" date="2020" name="Nature">
        <title>Giant virus diversity and host interactions through global metagenomics.</title>
        <authorList>
            <person name="Schulz F."/>
            <person name="Roux S."/>
            <person name="Paez-Espino D."/>
            <person name="Jungbluth S."/>
            <person name="Walsh D.A."/>
            <person name="Denef V.J."/>
            <person name="McMahon K.D."/>
            <person name="Konstantinidis K.T."/>
            <person name="Eloe-Fadrosh E.A."/>
            <person name="Kyrpides N.C."/>
            <person name="Woyke T."/>
        </authorList>
    </citation>
    <scope>NUCLEOTIDE SEQUENCE</scope>
    <source>
        <strain evidence="3">GVMAG-M-3300020169-51</strain>
    </source>
</reference>
<feature type="domain" description="RNA polymerase subunit H/Rpb5 C-terminal" evidence="2">
    <location>
        <begin position="135"/>
        <end position="208"/>
    </location>
</feature>
<dbReference type="GO" id="GO:0006366">
    <property type="term" value="P:transcription by RNA polymerase II"/>
    <property type="evidence" value="ECO:0007669"/>
    <property type="project" value="TreeGrafter"/>
</dbReference>
<dbReference type="EMBL" id="MN739294">
    <property type="protein sequence ID" value="QHS97391.1"/>
    <property type="molecule type" value="Genomic_DNA"/>
</dbReference>
<dbReference type="PANTHER" id="PTHR10535:SF0">
    <property type="entry name" value="DNA-DIRECTED RNA POLYMERASES I, II, AND III SUBUNIT RPABC1"/>
    <property type="match status" value="1"/>
</dbReference>
<evidence type="ECO:0000256" key="1">
    <source>
        <dbReference type="ARBA" id="ARBA00023163"/>
    </source>
</evidence>
<dbReference type="PIRSF" id="PIRSF000747">
    <property type="entry name" value="RPB5"/>
    <property type="match status" value="1"/>
</dbReference>
<dbReference type="GO" id="GO:0006362">
    <property type="term" value="P:transcription elongation by RNA polymerase I"/>
    <property type="evidence" value="ECO:0007669"/>
    <property type="project" value="TreeGrafter"/>
</dbReference>
<organism evidence="3">
    <name type="scientific">viral metagenome</name>
    <dbReference type="NCBI Taxonomy" id="1070528"/>
    <lineage>
        <taxon>unclassified sequences</taxon>
        <taxon>metagenomes</taxon>
        <taxon>organismal metagenomes</taxon>
    </lineage>
</organism>
<dbReference type="InterPro" id="IPR014381">
    <property type="entry name" value="Arch_Rpo5/euc_Rpb5"/>
</dbReference>
<dbReference type="PANTHER" id="PTHR10535">
    <property type="entry name" value="DNA-DIRECTED RNA POLYMERASES I, II, AND III SUBUNIT RPABC1"/>
    <property type="match status" value="1"/>
</dbReference>
<dbReference type="GO" id="GO:0003899">
    <property type="term" value="F:DNA-directed RNA polymerase activity"/>
    <property type="evidence" value="ECO:0007669"/>
    <property type="project" value="InterPro"/>
</dbReference>
<dbReference type="SUPFAM" id="SSF55287">
    <property type="entry name" value="RPB5-like RNA polymerase subunit"/>
    <property type="match status" value="1"/>
</dbReference>
<protein>
    <recommendedName>
        <fullName evidence="2">RNA polymerase subunit H/Rpb5 C-terminal domain-containing protein</fullName>
    </recommendedName>
</protein>
<dbReference type="AlphaFoldDB" id="A0A6C0BZX4"/>
<dbReference type="GO" id="GO:0003677">
    <property type="term" value="F:DNA binding"/>
    <property type="evidence" value="ECO:0007669"/>
    <property type="project" value="InterPro"/>
</dbReference>
<proteinExistence type="predicted"/>
<dbReference type="GO" id="GO:0042797">
    <property type="term" value="P:tRNA transcription by RNA polymerase III"/>
    <property type="evidence" value="ECO:0007669"/>
    <property type="project" value="TreeGrafter"/>
</dbReference>
<accession>A0A6C0BZX4</accession>
<dbReference type="Pfam" id="PF01191">
    <property type="entry name" value="RNA_pol_Rpb5_C"/>
    <property type="match status" value="1"/>
</dbReference>
<dbReference type="GO" id="GO:0005736">
    <property type="term" value="C:RNA polymerase I complex"/>
    <property type="evidence" value="ECO:0007669"/>
    <property type="project" value="TreeGrafter"/>
</dbReference>
<dbReference type="InterPro" id="IPR000783">
    <property type="entry name" value="RNA_pol_subH/Rpb5_C"/>
</dbReference>
<evidence type="ECO:0000313" key="3">
    <source>
        <dbReference type="EMBL" id="QHS97391.1"/>
    </source>
</evidence>
<dbReference type="GO" id="GO:0005665">
    <property type="term" value="C:RNA polymerase II, core complex"/>
    <property type="evidence" value="ECO:0007669"/>
    <property type="project" value="TreeGrafter"/>
</dbReference>
<dbReference type="GO" id="GO:0005666">
    <property type="term" value="C:RNA polymerase III complex"/>
    <property type="evidence" value="ECO:0007669"/>
    <property type="project" value="TreeGrafter"/>
</dbReference>
<keyword evidence="1" id="KW-0804">Transcription</keyword>
<evidence type="ECO:0000259" key="2">
    <source>
        <dbReference type="Pfam" id="PF01191"/>
    </source>
</evidence>
<name>A0A6C0BZX4_9ZZZZ</name>
<dbReference type="InterPro" id="IPR035913">
    <property type="entry name" value="RPB5-like_sf"/>
</dbReference>
<sequence>MSAAYNPLIPKLYKSRKIILDVLAYRGFNVDDHTGFNINNIQSMYNNKQMDILLTHPESKHKVYVKYNLGRKLGEKVLYEIIDDLYEMDEILKDEDDLVIVSKDRVNDTHKKLLTEFYNRDKKFINIFNIDNYCYNVLENKLQPEFNILKDTEKQEVMKKYNMKSDYEFPTISRFDPVALAIGLRPSEVCEITRPSPTSITSKAWRICV</sequence>
<dbReference type="Gene3D" id="3.90.940.20">
    <property type="entry name" value="RPB5-like RNA polymerase subunit"/>
    <property type="match status" value="1"/>
</dbReference>